<dbReference type="InterPro" id="IPR029056">
    <property type="entry name" value="Ribokinase-like"/>
</dbReference>
<evidence type="ECO:0000256" key="2">
    <source>
        <dbReference type="ARBA" id="ARBA00022679"/>
    </source>
</evidence>
<comment type="caution">
    <text evidence="5">The sequence shown here is derived from an EMBL/GenBank/DDBJ whole genome shotgun (WGS) entry which is preliminary data.</text>
</comment>
<evidence type="ECO:0000256" key="3">
    <source>
        <dbReference type="ARBA" id="ARBA00022777"/>
    </source>
</evidence>
<keyword evidence="3 5" id="KW-0418">Kinase</keyword>
<dbReference type="Pfam" id="PF00294">
    <property type="entry name" value="PfkB"/>
    <property type="match status" value="1"/>
</dbReference>
<comment type="similarity">
    <text evidence="1">Belongs to the carbohydrate kinase PfkB family.</text>
</comment>
<dbReference type="InterPro" id="IPR002173">
    <property type="entry name" value="Carboh/pur_kinase_PfkB_CS"/>
</dbReference>
<dbReference type="CDD" id="cd01167">
    <property type="entry name" value="bac_FRK"/>
    <property type="match status" value="1"/>
</dbReference>
<dbReference type="PROSITE" id="PS00584">
    <property type="entry name" value="PFKB_KINASES_2"/>
    <property type="match status" value="1"/>
</dbReference>
<gene>
    <name evidence="5" type="ORF">HDF25_003718</name>
</gene>
<protein>
    <submittedName>
        <fullName evidence="5">Fructokinase</fullName>
        <ecNumber evidence="5">2.7.1.4</ecNumber>
    </submittedName>
</protein>
<dbReference type="PROSITE" id="PS00583">
    <property type="entry name" value="PFKB_KINASES_1"/>
    <property type="match status" value="1"/>
</dbReference>
<dbReference type="SUPFAM" id="SSF53613">
    <property type="entry name" value="Ribokinase-like"/>
    <property type="match status" value="1"/>
</dbReference>
<dbReference type="AlphaFoldDB" id="A0A7X0MLM1"/>
<name>A0A7X0MLM1_9SPHI</name>
<dbReference type="PANTHER" id="PTHR43085:SF57">
    <property type="entry name" value="CARBOHYDRATE KINASE PFKB DOMAIN-CONTAINING PROTEIN"/>
    <property type="match status" value="1"/>
</dbReference>
<evidence type="ECO:0000313" key="6">
    <source>
        <dbReference type="Proteomes" id="UP000521017"/>
    </source>
</evidence>
<dbReference type="InterPro" id="IPR011611">
    <property type="entry name" value="PfkB_dom"/>
</dbReference>
<evidence type="ECO:0000259" key="4">
    <source>
        <dbReference type="Pfam" id="PF00294"/>
    </source>
</evidence>
<organism evidence="5 6">
    <name type="scientific">Pedobacter cryoconitis</name>
    <dbReference type="NCBI Taxonomy" id="188932"/>
    <lineage>
        <taxon>Bacteria</taxon>
        <taxon>Pseudomonadati</taxon>
        <taxon>Bacteroidota</taxon>
        <taxon>Sphingobacteriia</taxon>
        <taxon>Sphingobacteriales</taxon>
        <taxon>Sphingobacteriaceae</taxon>
        <taxon>Pedobacter</taxon>
    </lineage>
</organism>
<dbReference type="RefSeq" id="WP_184627403.1">
    <property type="nucleotide sequence ID" value="NZ_JACHCC010000010.1"/>
</dbReference>
<evidence type="ECO:0000256" key="1">
    <source>
        <dbReference type="ARBA" id="ARBA00010688"/>
    </source>
</evidence>
<accession>A0A7X0MLM1</accession>
<evidence type="ECO:0000313" key="5">
    <source>
        <dbReference type="EMBL" id="MBB6501543.1"/>
    </source>
</evidence>
<dbReference type="PANTHER" id="PTHR43085">
    <property type="entry name" value="HEXOKINASE FAMILY MEMBER"/>
    <property type="match status" value="1"/>
</dbReference>
<sequence length="304" mass="33386">MSVENKIPSIICFGEILWDNLPGGRMAGGAPMNVAYHLNRVGAESKLISRVGEDKAGAELVAFCSKMGLPAELIQFDEVHATSEVIAKINDNHEVTYDILSDVAWDFIEYYPKHSLMAGHADAFVFGSLAARSTVSRETLLQILESARYKVFDINLRAPHYTKEILHLLLAKTNLLKLNNQELILLTDWFYKKNAPEADCLSYLQQTFHIDEIILTKGSQGASYHTAGKVFEGKAYNITVADTVGAGDSFLAAFLYKKIIGSTPAEALSYALAMGAFIAGQSGACPAYTGADLENFIRQHLRDE</sequence>
<dbReference type="EC" id="2.7.1.4" evidence="5"/>
<proteinExistence type="inferred from homology"/>
<keyword evidence="2 5" id="KW-0808">Transferase</keyword>
<dbReference type="Proteomes" id="UP000521017">
    <property type="component" value="Unassembled WGS sequence"/>
</dbReference>
<dbReference type="Gene3D" id="3.40.1190.20">
    <property type="match status" value="1"/>
</dbReference>
<reference evidence="5 6" key="1">
    <citation type="submission" date="2020-08" db="EMBL/GenBank/DDBJ databases">
        <title>Genomic Encyclopedia of Type Strains, Phase IV (KMG-V): Genome sequencing to study the core and pangenomes of soil and plant-associated prokaryotes.</title>
        <authorList>
            <person name="Whitman W."/>
        </authorList>
    </citation>
    <scope>NUCLEOTIDE SEQUENCE [LARGE SCALE GENOMIC DNA]</scope>
    <source>
        <strain evidence="5 6">M2T3</strain>
    </source>
</reference>
<dbReference type="GO" id="GO:0008865">
    <property type="term" value="F:fructokinase activity"/>
    <property type="evidence" value="ECO:0007669"/>
    <property type="project" value="UniProtKB-EC"/>
</dbReference>
<feature type="domain" description="Carbohydrate kinase PfkB" evidence="4">
    <location>
        <begin position="27"/>
        <end position="285"/>
    </location>
</feature>
<dbReference type="InterPro" id="IPR050306">
    <property type="entry name" value="PfkB_Carbo_kinase"/>
</dbReference>
<dbReference type="EMBL" id="JACHCC010000010">
    <property type="protein sequence ID" value="MBB6501543.1"/>
    <property type="molecule type" value="Genomic_DNA"/>
</dbReference>